<evidence type="ECO:0000256" key="2">
    <source>
        <dbReference type="ARBA" id="ARBA00022692"/>
    </source>
</evidence>
<evidence type="ECO:0000256" key="4">
    <source>
        <dbReference type="ARBA" id="ARBA00023040"/>
    </source>
</evidence>
<dbReference type="GO" id="GO:0004930">
    <property type="term" value="F:G protein-coupled receptor activity"/>
    <property type="evidence" value="ECO:0007669"/>
    <property type="project" value="UniProtKB-KW"/>
</dbReference>
<evidence type="ECO:0000256" key="10">
    <source>
        <dbReference type="SAM" id="Phobius"/>
    </source>
</evidence>
<evidence type="ECO:0000259" key="11">
    <source>
        <dbReference type="PROSITE" id="PS50262"/>
    </source>
</evidence>
<dbReference type="SUPFAM" id="SSF81321">
    <property type="entry name" value="Family A G protein-coupled receptor-like"/>
    <property type="match status" value="1"/>
</dbReference>
<dbReference type="InterPro" id="IPR000276">
    <property type="entry name" value="GPCR_Rhodpsn"/>
</dbReference>
<dbReference type="PRINTS" id="PR00237">
    <property type="entry name" value="GPCRRHODOPSN"/>
</dbReference>
<evidence type="ECO:0000256" key="1">
    <source>
        <dbReference type="ARBA" id="ARBA00004141"/>
    </source>
</evidence>
<evidence type="ECO:0000256" key="9">
    <source>
        <dbReference type="SAM" id="MobiDB-lite"/>
    </source>
</evidence>
<keyword evidence="6 8" id="KW-0675">Receptor</keyword>
<feature type="transmembrane region" description="Helical" evidence="10">
    <location>
        <begin position="150"/>
        <end position="172"/>
    </location>
</feature>
<feature type="transmembrane region" description="Helical" evidence="10">
    <location>
        <begin position="105"/>
        <end position="130"/>
    </location>
</feature>
<evidence type="ECO:0000256" key="6">
    <source>
        <dbReference type="ARBA" id="ARBA00023170"/>
    </source>
</evidence>
<feature type="region of interest" description="Disordered" evidence="9">
    <location>
        <begin position="336"/>
        <end position="355"/>
    </location>
</feature>
<evidence type="ECO:0000256" key="8">
    <source>
        <dbReference type="RuleBase" id="RU000688"/>
    </source>
</evidence>
<dbReference type="PROSITE" id="PS00237">
    <property type="entry name" value="G_PROTEIN_RECEP_F1_1"/>
    <property type="match status" value="1"/>
</dbReference>
<dbReference type="PANTHER" id="PTHR45695:SF9">
    <property type="entry name" value="LEUCOKININ RECEPTOR"/>
    <property type="match status" value="1"/>
</dbReference>
<feature type="transmembrane region" description="Helical" evidence="10">
    <location>
        <begin position="201"/>
        <end position="228"/>
    </location>
</feature>
<feature type="transmembrane region" description="Helical" evidence="10">
    <location>
        <begin position="288"/>
        <end position="309"/>
    </location>
</feature>
<keyword evidence="4 8" id="KW-0297">G-protein coupled receptor</keyword>
<dbReference type="GO" id="GO:0016020">
    <property type="term" value="C:membrane"/>
    <property type="evidence" value="ECO:0007669"/>
    <property type="project" value="UniProtKB-SubCell"/>
</dbReference>
<organism evidence="12 13">
    <name type="scientific">Nematostella vectensis</name>
    <name type="common">Starlet sea anemone</name>
    <dbReference type="NCBI Taxonomy" id="45351"/>
    <lineage>
        <taxon>Eukaryota</taxon>
        <taxon>Metazoa</taxon>
        <taxon>Cnidaria</taxon>
        <taxon>Anthozoa</taxon>
        <taxon>Hexacorallia</taxon>
        <taxon>Actiniaria</taxon>
        <taxon>Edwardsiidae</taxon>
        <taxon>Nematostella</taxon>
    </lineage>
</organism>
<protein>
    <recommendedName>
        <fullName evidence="11">G-protein coupled receptors family 1 profile domain-containing protein</fullName>
    </recommendedName>
</protein>
<keyword evidence="7 8" id="KW-0807">Transducer</keyword>
<dbReference type="OMA" id="TFHEERG"/>
<name>A7S1R7_NEMVE</name>
<feature type="transmembrane region" description="Helical" evidence="10">
    <location>
        <begin position="254"/>
        <end position="276"/>
    </location>
</feature>
<evidence type="ECO:0000313" key="13">
    <source>
        <dbReference type="Proteomes" id="UP000001593"/>
    </source>
</evidence>
<comment type="similarity">
    <text evidence="8">Belongs to the G-protein coupled receptor 1 family.</text>
</comment>
<keyword evidence="13" id="KW-1185">Reference proteome</keyword>
<reference evidence="12 13" key="1">
    <citation type="journal article" date="2007" name="Science">
        <title>Sea anemone genome reveals ancestral eumetazoan gene repertoire and genomic organization.</title>
        <authorList>
            <person name="Putnam N.H."/>
            <person name="Srivastava M."/>
            <person name="Hellsten U."/>
            <person name="Dirks B."/>
            <person name="Chapman J."/>
            <person name="Salamov A."/>
            <person name="Terry A."/>
            <person name="Shapiro H."/>
            <person name="Lindquist E."/>
            <person name="Kapitonov V.V."/>
            <person name="Jurka J."/>
            <person name="Genikhovich G."/>
            <person name="Grigoriev I.V."/>
            <person name="Lucas S.M."/>
            <person name="Steele R.E."/>
            <person name="Finnerty J.R."/>
            <person name="Technau U."/>
            <person name="Martindale M.Q."/>
            <person name="Rokhsar D.S."/>
        </authorList>
    </citation>
    <scope>NUCLEOTIDE SEQUENCE [LARGE SCALE GENOMIC DNA]</scope>
    <source>
        <strain evidence="13">CH2 X CH6</strain>
    </source>
</reference>
<dbReference type="PANTHER" id="PTHR45695">
    <property type="entry name" value="LEUCOKININ RECEPTOR-RELATED"/>
    <property type="match status" value="1"/>
</dbReference>
<dbReference type="PROSITE" id="PS50262">
    <property type="entry name" value="G_PROTEIN_RECEP_F1_2"/>
    <property type="match status" value="1"/>
</dbReference>
<evidence type="ECO:0000256" key="7">
    <source>
        <dbReference type="ARBA" id="ARBA00023224"/>
    </source>
</evidence>
<evidence type="ECO:0000256" key="3">
    <source>
        <dbReference type="ARBA" id="ARBA00022989"/>
    </source>
</evidence>
<dbReference type="HOGENOM" id="CLU_009579_6_0_1"/>
<dbReference type="Pfam" id="PF00001">
    <property type="entry name" value="7tm_1"/>
    <property type="match status" value="1"/>
</dbReference>
<dbReference type="Proteomes" id="UP000001593">
    <property type="component" value="Unassembled WGS sequence"/>
</dbReference>
<keyword evidence="5 10" id="KW-0472">Membrane</keyword>
<dbReference type="PhylomeDB" id="A7S1R7"/>
<dbReference type="EMBL" id="DS469565">
    <property type="protein sequence ID" value="EDO42415.1"/>
    <property type="molecule type" value="Genomic_DNA"/>
</dbReference>
<proteinExistence type="inferred from homology"/>
<feature type="transmembrane region" description="Helical" evidence="10">
    <location>
        <begin position="35"/>
        <end position="57"/>
    </location>
</feature>
<dbReference type="AlphaFoldDB" id="A7S1R7"/>
<dbReference type="InParanoid" id="A7S1R7"/>
<comment type="subcellular location">
    <subcellularLocation>
        <location evidence="1">Membrane</location>
        <topology evidence="1">Multi-pass membrane protein</topology>
    </subcellularLocation>
</comment>
<dbReference type="Gene3D" id="1.20.1070.10">
    <property type="entry name" value="Rhodopsin 7-helix transmembrane proteins"/>
    <property type="match status" value="1"/>
</dbReference>
<feature type="transmembrane region" description="Helical" evidence="10">
    <location>
        <begin position="69"/>
        <end position="85"/>
    </location>
</feature>
<gene>
    <name evidence="12" type="ORF">NEMVEDRAFT_v1g205458</name>
</gene>
<dbReference type="STRING" id="45351.A7S1R7"/>
<dbReference type="eggNOG" id="KOG3656">
    <property type="taxonomic scope" value="Eukaryota"/>
</dbReference>
<keyword evidence="2 8" id="KW-0812">Transmembrane</keyword>
<dbReference type="CDD" id="cd00637">
    <property type="entry name" value="7tm_classA_rhodopsin-like"/>
    <property type="match status" value="1"/>
</dbReference>
<evidence type="ECO:0000256" key="5">
    <source>
        <dbReference type="ARBA" id="ARBA00023136"/>
    </source>
</evidence>
<feature type="compositionally biased region" description="Basic and acidic residues" evidence="9">
    <location>
        <begin position="340"/>
        <end position="355"/>
    </location>
</feature>
<dbReference type="InterPro" id="IPR017452">
    <property type="entry name" value="GPCR_Rhodpsn_7TM"/>
</dbReference>
<sequence>MPPLNTTSISPLSTRPNASDSCFVHDTAETRTGRLWGYILIFLISVVCNSLVTHSALKDTIIRKTVNHLVANVCIANLLLTIVYMPRMMIMVTRGSEWLVGGTAGLALCKMVPVIHHVCILVSILSLMILSIDRYLSIVYPTGNVLERRLNYLIAFMWVVAIAARIPTLYALQIEEHSKGKFNCGVRLIKAFNSEDARDTYYTFLLVTCYALPLVTMVVFYIVVFCYLRRKETVDARCIDDPTREARFRAARNSILVMLVCASVTFVICWVTYFAAQIAYDNVPCGLRFWRFFLAHCNSAISPCLFLAFNRGYRELVGRAFIYTCCTLCEIAEDDENDDDHERGREREDKVPGPEMISIRKLDKHNL</sequence>
<accession>A7S1R7</accession>
<feature type="domain" description="G-protein coupled receptors family 1 profile" evidence="11">
    <location>
        <begin position="48"/>
        <end position="306"/>
    </location>
</feature>
<dbReference type="KEGG" id="nve:5514271"/>
<dbReference type="OrthoDB" id="5975505at2759"/>
<evidence type="ECO:0000313" key="12">
    <source>
        <dbReference type="EMBL" id="EDO42415.1"/>
    </source>
</evidence>
<keyword evidence="3 10" id="KW-1133">Transmembrane helix</keyword>